<name>A0A833PCY3_ACIBZ</name>
<accession>A0A833PCY3</accession>
<evidence type="ECO:0000313" key="2">
    <source>
        <dbReference type="Proteomes" id="UP000490535"/>
    </source>
</evidence>
<dbReference type="Proteomes" id="UP000490535">
    <property type="component" value="Unassembled WGS sequence"/>
</dbReference>
<dbReference type="AlphaFoldDB" id="A0A833PCY3"/>
<gene>
    <name evidence="1" type="ORF">GAK29_03523</name>
</gene>
<proteinExistence type="predicted"/>
<evidence type="ECO:0008006" key="3">
    <source>
        <dbReference type="Google" id="ProtNLM"/>
    </source>
</evidence>
<protein>
    <recommendedName>
        <fullName evidence="3">Lipoprotein</fullName>
    </recommendedName>
</protein>
<sequence length="145" mass="16917">MKSVFLYFVMFFLIGCGEINKEPNNTHENEINAKNEISKWFENYHPIMASEIITTRYILYVYTLNNKYNPDINKKIISEWEKSGWRAVKDEDGKKFFCDNNGNIIETVEPLSINNKKLNGIVATQLDDIWQIGYSYRAGGNDECK</sequence>
<dbReference type="EMBL" id="WNDP01000114">
    <property type="protein sequence ID" value="KAF1020883.1"/>
    <property type="molecule type" value="Genomic_DNA"/>
</dbReference>
<evidence type="ECO:0000313" key="1">
    <source>
        <dbReference type="EMBL" id="KAF1020883.1"/>
    </source>
</evidence>
<organism evidence="1 2">
    <name type="scientific">Acinetobacter bereziniae</name>
    <name type="common">Acinetobacter genomosp. 10</name>
    <dbReference type="NCBI Taxonomy" id="106648"/>
    <lineage>
        <taxon>Bacteria</taxon>
        <taxon>Pseudomonadati</taxon>
        <taxon>Pseudomonadota</taxon>
        <taxon>Gammaproteobacteria</taxon>
        <taxon>Moraxellales</taxon>
        <taxon>Moraxellaceae</taxon>
        <taxon>Acinetobacter</taxon>
    </lineage>
</organism>
<dbReference type="PROSITE" id="PS51257">
    <property type="entry name" value="PROKAR_LIPOPROTEIN"/>
    <property type="match status" value="1"/>
</dbReference>
<comment type="caution">
    <text evidence="1">The sequence shown here is derived from an EMBL/GenBank/DDBJ whole genome shotgun (WGS) entry which is preliminary data.</text>
</comment>
<reference evidence="2" key="1">
    <citation type="journal article" date="2020" name="MBio">
        <title>Horizontal gene transfer to a defensive symbiont with a reduced genome amongst a multipartite beetle microbiome.</title>
        <authorList>
            <person name="Waterworth S.C."/>
            <person name="Florez L.V."/>
            <person name="Rees E.R."/>
            <person name="Hertweck C."/>
            <person name="Kaltenpoth M."/>
            <person name="Kwan J.C."/>
        </authorList>
    </citation>
    <scope>NUCLEOTIDE SEQUENCE [LARGE SCALE GENOMIC DNA]</scope>
</reference>